<comment type="caution">
    <text evidence="2">The sequence shown here is derived from an EMBL/GenBank/DDBJ whole genome shotgun (WGS) entry which is preliminary data.</text>
</comment>
<proteinExistence type="predicted"/>
<accession>A0A967EZT1</accession>
<dbReference type="Proteomes" id="UP000761264">
    <property type="component" value="Unassembled WGS sequence"/>
</dbReference>
<dbReference type="PANTHER" id="PTHR11365">
    <property type="entry name" value="5-OXOPROLINASE RELATED"/>
    <property type="match status" value="1"/>
</dbReference>
<evidence type="ECO:0000313" key="2">
    <source>
        <dbReference type="EMBL" id="NIA70430.1"/>
    </source>
</evidence>
<gene>
    <name evidence="2" type="ORF">HBA54_17665</name>
</gene>
<dbReference type="Pfam" id="PF01968">
    <property type="entry name" value="Hydantoinase_A"/>
    <property type="match status" value="1"/>
</dbReference>
<dbReference type="PANTHER" id="PTHR11365:SF23">
    <property type="entry name" value="HYPOTHETICAL 5-OXOPROLINASE (EUROFUNG)-RELATED"/>
    <property type="match status" value="1"/>
</dbReference>
<dbReference type="GO" id="GO:0017168">
    <property type="term" value="F:5-oxoprolinase (ATP-hydrolyzing) activity"/>
    <property type="evidence" value="ECO:0007669"/>
    <property type="project" value="TreeGrafter"/>
</dbReference>
<evidence type="ECO:0000259" key="1">
    <source>
        <dbReference type="Pfam" id="PF01968"/>
    </source>
</evidence>
<reference evidence="2" key="1">
    <citation type="submission" date="2020-03" db="EMBL/GenBank/DDBJ databases">
        <title>Genome of Pelagibius litoralis DSM 21314T.</title>
        <authorList>
            <person name="Wang G."/>
        </authorList>
    </citation>
    <scope>NUCLEOTIDE SEQUENCE</scope>
    <source>
        <strain evidence="2">DSM 21314</strain>
    </source>
</reference>
<dbReference type="EMBL" id="JAAQPH010000014">
    <property type="protein sequence ID" value="NIA70430.1"/>
    <property type="molecule type" value="Genomic_DNA"/>
</dbReference>
<dbReference type="RefSeq" id="WP_167227037.1">
    <property type="nucleotide sequence ID" value="NZ_JAAQPH010000014.1"/>
</dbReference>
<sequence length="349" mass="36445">MTGFYATRLMTPWRVGVGTAGAFTDLVLINGAERVREFKASSKPSDPAGGVVMALGLAARVCKTTIGELLVGFRQFIHGSTIATNTILECKGTRVGLLVTDGFCDALEIRRDNRESSWGHRLLYPPILVSRKFGRPIAERIGCNREVVIPLDEAGIADQVEVAGYHLPLPAVSIHAESEGGGTIAQLDSGGMTCANPDGAGALSGLAAYAPGESDPTVTDAQFVQGRLCSTEYAGGLIELMAGLADKAIEISIGKDTGLTTAGAAIGNVRLIEQCVVRAIEQVSIERGLDPSRFVLIATGAAGPISGAAKAVYGGVINDDGSSDQSATRFLRATYGEKSSRTKHNPVEV</sequence>
<evidence type="ECO:0000313" key="3">
    <source>
        <dbReference type="Proteomes" id="UP000761264"/>
    </source>
</evidence>
<name>A0A967EZT1_9PROT</name>
<dbReference type="InterPro" id="IPR045079">
    <property type="entry name" value="Oxoprolinase-like"/>
</dbReference>
<protein>
    <recommendedName>
        <fullName evidence="1">Hydantoinase A/oxoprolinase domain-containing protein</fullName>
    </recommendedName>
</protein>
<feature type="domain" description="Hydantoinase A/oxoprolinase" evidence="1">
    <location>
        <begin position="154"/>
        <end position="309"/>
    </location>
</feature>
<keyword evidence="3" id="KW-1185">Reference proteome</keyword>
<dbReference type="AlphaFoldDB" id="A0A967EZT1"/>
<dbReference type="GO" id="GO:0005829">
    <property type="term" value="C:cytosol"/>
    <property type="evidence" value="ECO:0007669"/>
    <property type="project" value="TreeGrafter"/>
</dbReference>
<dbReference type="InterPro" id="IPR002821">
    <property type="entry name" value="Hydantoinase_A"/>
</dbReference>
<organism evidence="2 3">
    <name type="scientific">Pelagibius litoralis</name>
    <dbReference type="NCBI Taxonomy" id="374515"/>
    <lineage>
        <taxon>Bacteria</taxon>
        <taxon>Pseudomonadati</taxon>
        <taxon>Pseudomonadota</taxon>
        <taxon>Alphaproteobacteria</taxon>
        <taxon>Rhodospirillales</taxon>
        <taxon>Rhodovibrionaceae</taxon>
        <taxon>Pelagibius</taxon>
    </lineage>
</organism>
<dbReference type="GO" id="GO:0006749">
    <property type="term" value="P:glutathione metabolic process"/>
    <property type="evidence" value="ECO:0007669"/>
    <property type="project" value="TreeGrafter"/>
</dbReference>